<feature type="domain" description="VWFA" evidence="14">
    <location>
        <begin position="306"/>
        <end position="475"/>
    </location>
</feature>
<keyword evidence="16" id="KW-1185">Reference proteome</keyword>
<keyword evidence="2" id="KW-0813">Transport</keyword>
<dbReference type="EMBL" id="JACAGB010000002">
    <property type="protein sequence ID" value="KAF6381529.1"/>
    <property type="molecule type" value="Genomic_DNA"/>
</dbReference>
<dbReference type="Pfam" id="PF00092">
    <property type="entry name" value="VWA"/>
    <property type="match status" value="1"/>
</dbReference>
<proteinExistence type="inferred from homology"/>
<dbReference type="Gene3D" id="3.40.50.410">
    <property type="entry name" value="von Willebrand factor, type A domain"/>
    <property type="match status" value="1"/>
</dbReference>
<dbReference type="Proteomes" id="UP000558488">
    <property type="component" value="Unassembled WGS sequence"/>
</dbReference>
<evidence type="ECO:0000256" key="2">
    <source>
        <dbReference type="ARBA" id="ARBA00022448"/>
    </source>
</evidence>
<dbReference type="InterPro" id="IPR002035">
    <property type="entry name" value="VWF_A"/>
</dbReference>
<dbReference type="InterPro" id="IPR036465">
    <property type="entry name" value="vWFA_dom_sf"/>
</dbReference>
<evidence type="ECO:0000256" key="13">
    <source>
        <dbReference type="SAM" id="SignalP"/>
    </source>
</evidence>
<dbReference type="PROSITE" id="PS50234">
    <property type="entry name" value="VWFA"/>
    <property type="match status" value="1"/>
</dbReference>
<keyword evidence="6" id="KW-0378">Hydrolase</keyword>
<keyword evidence="7" id="KW-0862">Zinc</keyword>
<dbReference type="PANTHER" id="PTHR10579">
    <property type="entry name" value="CALCIUM-ACTIVATED CHLORIDE CHANNEL REGULATOR"/>
    <property type="match status" value="1"/>
</dbReference>
<evidence type="ECO:0000256" key="10">
    <source>
        <dbReference type="ARBA" id="ARBA00023214"/>
    </source>
</evidence>
<keyword evidence="10" id="KW-0868">Chloride</keyword>
<keyword evidence="8" id="KW-0482">Metalloprotease</keyword>
<evidence type="ECO:0000313" key="15">
    <source>
        <dbReference type="EMBL" id="KAF6381529.1"/>
    </source>
</evidence>
<dbReference type="GO" id="GO:0046872">
    <property type="term" value="F:metal ion binding"/>
    <property type="evidence" value="ECO:0007669"/>
    <property type="project" value="UniProtKB-KW"/>
</dbReference>
<dbReference type="Pfam" id="PF08434">
    <property type="entry name" value="CLCA"/>
    <property type="match status" value="1"/>
</dbReference>
<dbReference type="GO" id="GO:0008237">
    <property type="term" value="F:metallopeptidase activity"/>
    <property type="evidence" value="ECO:0007669"/>
    <property type="project" value="UniProtKB-KW"/>
</dbReference>
<dbReference type="NCBIfam" id="TIGR00868">
    <property type="entry name" value="hCaCC"/>
    <property type="match status" value="1"/>
</dbReference>
<dbReference type="SMART" id="SM00327">
    <property type="entry name" value="VWA"/>
    <property type="match status" value="1"/>
</dbReference>
<evidence type="ECO:0000256" key="6">
    <source>
        <dbReference type="ARBA" id="ARBA00022801"/>
    </source>
</evidence>
<dbReference type="FunFam" id="3.40.50.410:FF:000034">
    <property type="entry name" value="calcium-activated chloride channel regulator 1"/>
    <property type="match status" value="1"/>
</dbReference>
<protein>
    <recommendedName>
        <fullName evidence="11">Calcium-activated chloride channel regulator 1</fullName>
    </recommendedName>
</protein>
<keyword evidence="3" id="KW-0645">Protease</keyword>
<dbReference type="NCBIfam" id="NF041940">
    <property type="entry name" value="choice_anch_X"/>
    <property type="match status" value="1"/>
</dbReference>
<dbReference type="FunFam" id="2.60.40.10:FF:001134">
    <property type="entry name" value="Calcium-activated chloride channel regulator 1"/>
    <property type="match status" value="1"/>
</dbReference>
<sequence length="922" mass="101843">MVLVRSSIFLLLLNLLQGSDASFIQLNNNGYEGIIIAISPGVPENEMLIEKIKDMVTAASTYLFEATERRFFFKNVSILIPDTWKEKPEYKRPKHESYTHTDVLVAPPTLPDRDEPYTNQFEPCGEKGKYIHLTPDFVLGKKENEYGPAGRLLVHEWAHLRWGVFDEYNDNEPFYSASSKRIEATRCSSGITGMNRVYKCQGNSCVFDRCKTDPKTKLYEKNCQFFPDKDQTEEISIMFMQSITSVVKFCNEKNHNREAPNLQNKMCESRSTWEVISNSEDFKNTIPMVESPPSPIFSLLRIRDRTVCLVLDKSGSMQGERLNRMNQAAKYFLLQAIENGTWVGMVHFDSSASIKSELIQIISTSERNQLLNSLPTAAGGGTSICAGIDVAFQVIRKTYSQIDGSEIVLLTDGEDSSARNCLDKVKGSGAIIHFIALGPSADKAVIEMSNVTGGMHLFASDIAQNNGLIDAFGALTSGNADISQKSIQIESKGLTLMNGLWMNGTVIIDSTVGKDTFFLITWVRQQPIIFLLDPNGTPMKNFTMDAASKMAYFSVPGTAKVGVWTYSLQAKENSETLTITVNSRAANSSVPPITVNAKMNKDTNSFPSPMIVYAEILQGYTPIIGASVTAFIESNSGKTEVLELFDNGAGADTFKDDGVYSRYFTAYSENGRYSLKVRAHGGANTATRNLRLPSNRAMYIPGWVVDGKIEGNPPRPESNEDTQPNLESFTRTAIGSAFVVSNIPTHPLPDLYPPSQITDLEATTDGDMINLTWTAPGDNFDVGKVKQYIIRISESILDLRDKFDDALQVNTTDLLPNEANSKETFTFKPENISEENATHIFIAIQSMDNSSLTSKISNIAQVALFIPQGDADEIDPNPNPGISISSLVLIVVGCVVLVSIILSVTIYILNKKKNSSRSRTAF</sequence>
<evidence type="ECO:0000256" key="9">
    <source>
        <dbReference type="ARBA" id="ARBA00023180"/>
    </source>
</evidence>
<keyword evidence="5 13" id="KW-0732">Signal</keyword>
<dbReference type="InterPro" id="IPR004727">
    <property type="entry name" value="CLCA_chordata"/>
</dbReference>
<comment type="caution">
    <text evidence="15">The sequence shown here is derived from an EMBL/GenBank/DDBJ whole genome shotgun (WGS) entry which is preliminary data.</text>
</comment>
<dbReference type="CDD" id="cd00198">
    <property type="entry name" value="vWFA"/>
    <property type="match status" value="1"/>
</dbReference>
<dbReference type="GO" id="GO:0005229">
    <property type="term" value="F:intracellularly calcium-gated chloride channel activity"/>
    <property type="evidence" value="ECO:0007669"/>
    <property type="project" value="InterPro"/>
</dbReference>
<evidence type="ECO:0000256" key="1">
    <source>
        <dbReference type="ARBA" id="ARBA00006398"/>
    </source>
</evidence>
<evidence type="ECO:0000256" key="5">
    <source>
        <dbReference type="ARBA" id="ARBA00022729"/>
    </source>
</evidence>
<evidence type="ECO:0000256" key="11">
    <source>
        <dbReference type="ARBA" id="ARBA00041120"/>
    </source>
</evidence>
<comment type="similarity">
    <text evidence="1">Belongs to the CLCR family.</text>
</comment>
<dbReference type="GO" id="GO:0006508">
    <property type="term" value="P:proteolysis"/>
    <property type="evidence" value="ECO:0007669"/>
    <property type="project" value="UniProtKB-KW"/>
</dbReference>
<evidence type="ECO:0000256" key="3">
    <source>
        <dbReference type="ARBA" id="ARBA00022670"/>
    </source>
</evidence>
<dbReference type="InterPro" id="IPR013642">
    <property type="entry name" value="CLCA_N"/>
</dbReference>
<keyword evidence="4" id="KW-0479">Metal-binding</keyword>
<reference evidence="15 16" key="1">
    <citation type="journal article" date="2020" name="Nature">
        <title>Six reference-quality genomes reveal evolution of bat adaptations.</title>
        <authorList>
            <person name="Jebb D."/>
            <person name="Huang Z."/>
            <person name="Pippel M."/>
            <person name="Hughes G.M."/>
            <person name="Lavrichenko K."/>
            <person name="Devanna P."/>
            <person name="Winkler S."/>
            <person name="Jermiin L.S."/>
            <person name="Skirmuntt E.C."/>
            <person name="Katzourakis A."/>
            <person name="Burkitt-Gray L."/>
            <person name="Ray D.A."/>
            <person name="Sullivan K.A.M."/>
            <person name="Roscito J.G."/>
            <person name="Kirilenko B.M."/>
            <person name="Davalos L.M."/>
            <person name="Corthals A.P."/>
            <person name="Power M.L."/>
            <person name="Jones G."/>
            <person name="Ransome R.D."/>
            <person name="Dechmann D.K.N."/>
            <person name="Locatelli A.G."/>
            <person name="Puechmaille S.J."/>
            <person name="Fedrigo O."/>
            <person name="Jarvis E.D."/>
            <person name="Hiller M."/>
            <person name="Vernes S.C."/>
            <person name="Myers E.W."/>
            <person name="Teeling E.C."/>
        </authorList>
    </citation>
    <scope>NUCLEOTIDE SEQUENCE [LARGE SCALE GENOMIC DNA]</scope>
    <source>
        <strain evidence="15">MPipKuh1</strain>
        <tissue evidence="15">Flight muscle</tissue>
    </source>
</reference>
<keyword evidence="9" id="KW-0325">Glycoprotein</keyword>
<evidence type="ECO:0000313" key="16">
    <source>
        <dbReference type="Proteomes" id="UP000558488"/>
    </source>
</evidence>
<dbReference type="Gene3D" id="2.60.40.10">
    <property type="entry name" value="Immunoglobulins"/>
    <property type="match status" value="1"/>
</dbReference>
<dbReference type="InterPro" id="IPR051266">
    <property type="entry name" value="CLCR"/>
</dbReference>
<name>A0A7J8A5J4_PIPKU</name>
<evidence type="ECO:0000256" key="12">
    <source>
        <dbReference type="SAM" id="Phobius"/>
    </source>
</evidence>
<accession>A0A7J8A5J4</accession>
<keyword evidence="12" id="KW-0472">Membrane</keyword>
<keyword evidence="12" id="KW-1133">Transmembrane helix</keyword>
<dbReference type="InterPro" id="IPR013783">
    <property type="entry name" value="Ig-like_fold"/>
</dbReference>
<keyword evidence="12" id="KW-0812">Transmembrane</keyword>
<organism evidence="15 16">
    <name type="scientific">Pipistrellus kuhlii</name>
    <name type="common">Kuhl's pipistrelle</name>
    <dbReference type="NCBI Taxonomy" id="59472"/>
    <lineage>
        <taxon>Eukaryota</taxon>
        <taxon>Metazoa</taxon>
        <taxon>Chordata</taxon>
        <taxon>Craniata</taxon>
        <taxon>Vertebrata</taxon>
        <taxon>Euteleostomi</taxon>
        <taxon>Mammalia</taxon>
        <taxon>Eutheria</taxon>
        <taxon>Laurasiatheria</taxon>
        <taxon>Chiroptera</taxon>
        <taxon>Yangochiroptera</taxon>
        <taxon>Vespertilionidae</taxon>
        <taxon>Pipistrellus</taxon>
    </lineage>
</organism>
<dbReference type="GO" id="GO:0005886">
    <property type="term" value="C:plasma membrane"/>
    <property type="evidence" value="ECO:0007669"/>
    <property type="project" value="TreeGrafter"/>
</dbReference>
<dbReference type="PANTHER" id="PTHR10579:SF2">
    <property type="entry name" value="CALCIUM-ACTIVATED CHLORIDE CHANNEL REGULATOR 4"/>
    <property type="match status" value="1"/>
</dbReference>
<feature type="chain" id="PRO_5029677578" description="Calcium-activated chloride channel regulator 1" evidence="13">
    <location>
        <begin position="22"/>
        <end position="922"/>
    </location>
</feature>
<gene>
    <name evidence="15" type="ORF">mPipKuh1_002884</name>
</gene>
<feature type="signal peptide" evidence="13">
    <location>
        <begin position="1"/>
        <end position="21"/>
    </location>
</feature>
<dbReference type="SUPFAM" id="SSF53300">
    <property type="entry name" value="vWA-like"/>
    <property type="match status" value="1"/>
</dbReference>
<evidence type="ECO:0000256" key="8">
    <source>
        <dbReference type="ARBA" id="ARBA00023049"/>
    </source>
</evidence>
<evidence type="ECO:0000259" key="14">
    <source>
        <dbReference type="PROSITE" id="PS50234"/>
    </source>
</evidence>
<evidence type="ECO:0000256" key="4">
    <source>
        <dbReference type="ARBA" id="ARBA00022723"/>
    </source>
</evidence>
<dbReference type="AlphaFoldDB" id="A0A7J8A5J4"/>
<feature type="transmembrane region" description="Helical" evidence="12">
    <location>
        <begin position="887"/>
        <end position="909"/>
    </location>
</feature>
<evidence type="ECO:0000256" key="7">
    <source>
        <dbReference type="ARBA" id="ARBA00022833"/>
    </source>
</evidence>